<feature type="domain" description="Enoyl reductase (ER)" evidence="7">
    <location>
        <begin position="11"/>
        <end position="375"/>
    </location>
</feature>
<gene>
    <name evidence="8" type="ORF">GCM10009851_19790</name>
</gene>
<dbReference type="RefSeq" id="WP_259479457.1">
    <property type="nucleotide sequence ID" value="NZ_BAAAQY010000005.1"/>
</dbReference>
<dbReference type="PANTHER" id="PTHR43350">
    <property type="entry name" value="NAD-DEPENDENT ALCOHOL DEHYDROGENASE"/>
    <property type="match status" value="1"/>
</dbReference>
<comment type="caution">
    <text evidence="8">The sequence shown here is derived from an EMBL/GenBank/DDBJ whole genome shotgun (WGS) entry which is preliminary data.</text>
</comment>
<organism evidence="8 9">
    <name type="scientific">Herbiconiux moechotypicola</name>
    <dbReference type="NCBI Taxonomy" id="637393"/>
    <lineage>
        <taxon>Bacteria</taxon>
        <taxon>Bacillati</taxon>
        <taxon>Actinomycetota</taxon>
        <taxon>Actinomycetes</taxon>
        <taxon>Micrococcales</taxon>
        <taxon>Microbacteriaceae</taxon>
        <taxon>Herbiconiux</taxon>
    </lineage>
</organism>
<dbReference type="InterPro" id="IPR002328">
    <property type="entry name" value="ADH_Zn_CS"/>
</dbReference>
<dbReference type="SUPFAM" id="SSF51735">
    <property type="entry name" value="NAD(P)-binding Rossmann-fold domains"/>
    <property type="match status" value="1"/>
</dbReference>
<dbReference type="SMART" id="SM00829">
    <property type="entry name" value="PKS_ER"/>
    <property type="match status" value="1"/>
</dbReference>
<keyword evidence="9" id="KW-1185">Reference proteome</keyword>
<dbReference type="PROSITE" id="PS00059">
    <property type="entry name" value="ADH_ZINC"/>
    <property type="match status" value="1"/>
</dbReference>
<dbReference type="InterPro" id="IPR013149">
    <property type="entry name" value="ADH-like_C"/>
</dbReference>
<dbReference type="SUPFAM" id="SSF50129">
    <property type="entry name" value="GroES-like"/>
    <property type="match status" value="1"/>
</dbReference>
<keyword evidence="5" id="KW-0560">Oxidoreductase</keyword>
<dbReference type="Pfam" id="PF00107">
    <property type="entry name" value="ADH_zinc_N"/>
    <property type="match status" value="1"/>
</dbReference>
<dbReference type="InterPro" id="IPR011032">
    <property type="entry name" value="GroES-like_sf"/>
</dbReference>
<comment type="cofactor">
    <cofactor evidence="1 6">
        <name>Zn(2+)</name>
        <dbReference type="ChEBI" id="CHEBI:29105"/>
    </cofactor>
</comment>
<dbReference type="InterPro" id="IPR036291">
    <property type="entry name" value="NAD(P)-bd_dom_sf"/>
</dbReference>
<evidence type="ECO:0000256" key="4">
    <source>
        <dbReference type="ARBA" id="ARBA00022833"/>
    </source>
</evidence>
<dbReference type="PANTHER" id="PTHR43350:SF2">
    <property type="entry name" value="GROES-LIKE ZINC-BINDING ALCOHOL DEHYDROGENASE FAMILY PROTEIN"/>
    <property type="match status" value="1"/>
</dbReference>
<dbReference type="CDD" id="cd08278">
    <property type="entry name" value="benzyl_alcohol_DH"/>
    <property type="match status" value="1"/>
</dbReference>
<evidence type="ECO:0000256" key="5">
    <source>
        <dbReference type="ARBA" id="ARBA00023002"/>
    </source>
</evidence>
<reference evidence="9" key="1">
    <citation type="journal article" date="2019" name="Int. J. Syst. Evol. Microbiol.">
        <title>The Global Catalogue of Microorganisms (GCM) 10K type strain sequencing project: providing services to taxonomists for standard genome sequencing and annotation.</title>
        <authorList>
            <consortium name="The Broad Institute Genomics Platform"/>
            <consortium name="The Broad Institute Genome Sequencing Center for Infectious Disease"/>
            <person name="Wu L."/>
            <person name="Ma J."/>
        </authorList>
    </citation>
    <scope>NUCLEOTIDE SEQUENCE [LARGE SCALE GENOMIC DNA]</scope>
    <source>
        <strain evidence="9">JCM 16117</strain>
    </source>
</reference>
<accession>A0ABP5QJ62</accession>
<evidence type="ECO:0000256" key="2">
    <source>
        <dbReference type="ARBA" id="ARBA00008072"/>
    </source>
</evidence>
<dbReference type="InterPro" id="IPR020843">
    <property type="entry name" value="ER"/>
</dbReference>
<dbReference type="Pfam" id="PF08240">
    <property type="entry name" value="ADH_N"/>
    <property type="match status" value="1"/>
</dbReference>
<evidence type="ECO:0000313" key="8">
    <source>
        <dbReference type="EMBL" id="GAA2234806.1"/>
    </source>
</evidence>
<dbReference type="InterPro" id="IPR013154">
    <property type="entry name" value="ADH-like_N"/>
</dbReference>
<evidence type="ECO:0000256" key="3">
    <source>
        <dbReference type="ARBA" id="ARBA00022723"/>
    </source>
</evidence>
<dbReference type="EMBL" id="BAAAQY010000005">
    <property type="protein sequence ID" value="GAA2234806.1"/>
    <property type="molecule type" value="Genomic_DNA"/>
</dbReference>
<evidence type="ECO:0000259" key="7">
    <source>
        <dbReference type="SMART" id="SM00829"/>
    </source>
</evidence>
<keyword evidence="3 6" id="KW-0479">Metal-binding</keyword>
<evidence type="ECO:0000313" key="9">
    <source>
        <dbReference type="Proteomes" id="UP001500929"/>
    </source>
</evidence>
<dbReference type="Proteomes" id="UP001500929">
    <property type="component" value="Unassembled WGS sequence"/>
</dbReference>
<evidence type="ECO:0000256" key="6">
    <source>
        <dbReference type="RuleBase" id="RU361277"/>
    </source>
</evidence>
<keyword evidence="4 6" id="KW-0862">Zinc</keyword>
<dbReference type="Gene3D" id="3.90.180.10">
    <property type="entry name" value="Medium-chain alcohol dehydrogenases, catalytic domain"/>
    <property type="match status" value="1"/>
</dbReference>
<name>A0ABP5QJ62_9MICO</name>
<dbReference type="Gene3D" id="3.40.50.720">
    <property type="entry name" value="NAD(P)-binding Rossmann-like Domain"/>
    <property type="match status" value="1"/>
</dbReference>
<evidence type="ECO:0000256" key="1">
    <source>
        <dbReference type="ARBA" id="ARBA00001947"/>
    </source>
</evidence>
<sequence>MTVAAVTEAAGEPFRFEEVRLDAVRPDEVRVRLVATGVCHTDLSAASGALPFPLPGVLGHEGAGVVEEVGDDVTDVRPGDRVLLSFASCGRCRGCASGHPSACESHQSLNLFGGRRADGSATVHRASGALNAHFFGQSSFATEAIVPARSVVVLPADTTDDELAVLAPLGCGMQTGAGAVLRVLRPTPGSTLAVTGAGAVGLAAVMACALLPGAQDGRVAGVRIVVVDRVPARLELARELGAHVTVVPDADGDFARALLEATDGRGVDAAIEATGSSAVLEQLVTTLAPRGECAVVGSPPEGTRASFDINRLLPGRVIRGVAQGDSDPRSFLPELVAAWRDGRFPLERLQRRFPFRSLPDAAAAAASGEVVKPVLVF</sequence>
<protein>
    <submittedName>
        <fullName evidence="8">NAD(P)-dependent alcohol dehydrogenase</fullName>
    </submittedName>
</protein>
<comment type="similarity">
    <text evidence="2 6">Belongs to the zinc-containing alcohol dehydrogenase family.</text>
</comment>
<proteinExistence type="inferred from homology"/>